<dbReference type="OrthoDB" id="9757809at2"/>
<dbReference type="AlphaFoldDB" id="A0A4R4E381"/>
<sequence>MKKYLPYRYNQPTTAMNVRSTYALPSLLLPALLLGACEKKSTVPPPATPYNGPRDTLTTGWSAYNTGLPGSIYDIYFTDNQRGYACGTAGIYRSTNGGTSWVDYASPYNPGNIAAFGSSAAVFTGTDNKIIKTIDGSSFFSYIYNTRDVFTNFHDVYMPAAGTCYATSARYFWKINPSSQAADTLYNFGSFANTRTTLHFIDASNGWVNREGRLYRTADGGTSWTAGFSASGNAGGIEFLNAQTGYFAAGRTVYKTVDGGATATPVLTAYTGTTGYMDVDFLDSANGYVSDGRRVYKTTDGGARWNVVLVFLNLTINEIHFSAANRGWAACNYGYVARFVQ</sequence>
<dbReference type="Proteomes" id="UP000295164">
    <property type="component" value="Unassembled WGS sequence"/>
</dbReference>
<dbReference type="InterPro" id="IPR015943">
    <property type="entry name" value="WD40/YVTN_repeat-like_dom_sf"/>
</dbReference>
<proteinExistence type="predicted"/>
<accession>A0A4R4E381</accession>
<dbReference type="RefSeq" id="WP_131852214.1">
    <property type="nucleotide sequence ID" value="NZ_SKFH01000016.1"/>
</dbReference>
<dbReference type="Gene3D" id="2.130.10.10">
    <property type="entry name" value="YVTN repeat-like/Quinoprotein amine dehydrogenase"/>
    <property type="match status" value="1"/>
</dbReference>
<reference evidence="1 2" key="1">
    <citation type="submission" date="2019-03" db="EMBL/GenBank/DDBJ databases">
        <authorList>
            <person name="Kim M.K.M."/>
        </authorList>
    </citation>
    <scope>NUCLEOTIDE SEQUENCE [LARGE SCALE GENOMIC DNA]</scope>
    <source>
        <strain evidence="1 2">17J68-15</strain>
    </source>
</reference>
<organism evidence="1 2">
    <name type="scientific">Flaviaesturariibacter aridisoli</name>
    <dbReference type="NCBI Taxonomy" id="2545761"/>
    <lineage>
        <taxon>Bacteria</taxon>
        <taxon>Pseudomonadati</taxon>
        <taxon>Bacteroidota</taxon>
        <taxon>Chitinophagia</taxon>
        <taxon>Chitinophagales</taxon>
        <taxon>Chitinophagaceae</taxon>
        <taxon>Flaviaestuariibacter</taxon>
    </lineage>
</organism>
<comment type="caution">
    <text evidence="1">The sequence shown here is derived from an EMBL/GenBank/DDBJ whole genome shotgun (WGS) entry which is preliminary data.</text>
</comment>
<name>A0A4R4E381_9BACT</name>
<protein>
    <recommendedName>
        <fullName evidence="3">Photosynthesis system II assembly factor Ycf48/Hcf136-like domain-containing protein</fullName>
    </recommendedName>
</protein>
<keyword evidence="2" id="KW-1185">Reference proteome</keyword>
<dbReference type="SUPFAM" id="SSF110296">
    <property type="entry name" value="Oligoxyloglucan reducing end-specific cellobiohydrolase"/>
    <property type="match status" value="2"/>
</dbReference>
<evidence type="ECO:0008006" key="3">
    <source>
        <dbReference type="Google" id="ProtNLM"/>
    </source>
</evidence>
<gene>
    <name evidence="1" type="ORF">E0486_10920</name>
</gene>
<dbReference type="EMBL" id="SKFH01000016">
    <property type="protein sequence ID" value="TCZ70460.1"/>
    <property type="molecule type" value="Genomic_DNA"/>
</dbReference>
<evidence type="ECO:0000313" key="2">
    <source>
        <dbReference type="Proteomes" id="UP000295164"/>
    </source>
</evidence>
<evidence type="ECO:0000313" key="1">
    <source>
        <dbReference type="EMBL" id="TCZ70460.1"/>
    </source>
</evidence>